<feature type="transmembrane region" description="Helical" evidence="1">
    <location>
        <begin position="58"/>
        <end position="77"/>
    </location>
</feature>
<proteinExistence type="predicted"/>
<dbReference type="EMBL" id="JAOTIF010000015">
    <property type="protein sequence ID" value="MCU7550855.1"/>
    <property type="molecule type" value="Genomic_DNA"/>
</dbReference>
<name>A0A9X2XXY6_9BACT</name>
<keyword evidence="1" id="KW-1133">Transmembrane helix</keyword>
<evidence type="ECO:0000313" key="2">
    <source>
        <dbReference type="EMBL" id="MCU7550855.1"/>
    </source>
</evidence>
<dbReference type="RefSeq" id="WP_279298292.1">
    <property type="nucleotide sequence ID" value="NZ_JAOTIF010000015.1"/>
</dbReference>
<dbReference type="AlphaFoldDB" id="A0A9X2XXY6"/>
<accession>A0A9X2XXY6</accession>
<organism evidence="2 3">
    <name type="scientific">Paraflavisolibacter caeni</name>
    <dbReference type="NCBI Taxonomy" id="2982496"/>
    <lineage>
        <taxon>Bacteria</taxon>
        <taxon>Pseudomonadati</taxon>
        <taxon>Bacteroidota</taxon>
        <taxon>Chitinophagia</taxon>
        <taxon>Chitinophagales</taxon>
        <taxon>Chitinophagaceae</taxon>
        <taxon>Paraflavisolibacter</taxon>
    </lineage>
</organism>
<protein>
    <submittedName>
        <fullName evidence="2">Uncharacterized protein</fullName>
    </submittedName>
</protein>
<gene>
    <name evidence="2" type="ORF">OCK74_17175</name>
</gene>
<reference evidence="2" key="2">
    <citation type="submission" date="2023-04" db="EMBL/GenBank/DDBJ databases">
        <title>Paracnuella aquatica gen. nov., sp. nov., a member of the family Chitinophagaceae isolated from a hot spring.</title>
        <authorList>
            <person name="Wang C."/>
        </authorList>
    </citation>
    <scope>NUCLEOTIDE SEQUENCE</scope>
    <source>
        <strain evidence="2">LB-8</strain>
    </source>
</reference>
<feature type="transmembrane region" description="Helical" evidence="1">
    <location>
        <begin position="331"/>
        <end position="352"/>
    </location>
</feature>
<evidence type="ECO:0000256" key="1">
    <source>
        <dbReference type="SAM" id="Phobius"/>
    </source>
</evidence>
<keyword evidence="3" id="KW-1185">Reference proteome</keyword>
<dbReference type="Proteomes" id="UP001155483">
    <property type="component" value="Unassembled WGS sequence"/>
</dbReference>
<evidence type="ECO:0000313" key="3">
    <source>
        <dbReference type="Proteomes" id="UP001155483"/>
    </source>
</evidence>
<sequence>MQEDIKDPKTPKETEIDLGVFFSLIEKTFRKIGNLLSLFFISLFQFFIGILLFLRRKILWLAIGALIGLGFGLQRYISKGPTYYSEMLVKTNFQSTRPLYNLIDYFNSLIDQKRYIELSKNFGIQEGEAQRLISFEISPVDDYMETARLYRNTFLDHSRTGTVNRDTLWSNTVNFREFKNNLKPYDYPSQKIRLYSTNSSLYPKVQEGLVHLVNSNEILNFYKQGINGLNSDEVNILQRSLTGLDSLRQAYISKLNRPGTSGSNGNNIIISDTSMSSPEIAMVDKELLLKDELLQAKRKAIEEQDILQVYSGFSPTGIKVTDITRQSYIRYALWGLLAALALVLFIEFYKFLNHQERRNTRKTTV</sequence>
<keyword evidence="1" id="KW-0472">Membrane</keyword>
<reference evidence="2" key="1">
    <citation type="submission" date="2022-09" db="EMBL/GenBank/DDBJ databases">
        <authorList>
            <person name="Yuan C."/>
            <person name="Ke Z."/>
        </authorList>
    </citation>
    <scope>NUCLEOTIDE SEQUENCE</scope>
    <source>
        <strain evidence="2">LB-8</strain>
    </source>
</reference>
<keyword evidence="1" id="KW-0812">Transmembrane</keyword>
<comment type="caution">
    <text evidence="2">The sequence shown here is derived from an EMBL/GenBank/DDBJ whole genome shotgun (WGS) entry which is preliminary data.</text>
</comment>
<feature type="transmembrane region" description="Helical" evidence="1">
    <location>
        <begin position="32"/>
        <end position="53"/>
    </location>
</feature>